<accession>A0A3N5BJQ2</accession>
<keyword evidence="3" id="KW-1185">Reference proteome</keyword>
<dbReference type="Proteomes" id="UP000277108">
    <property type="component" value="Unassembled WGS sequence"/>
</dbReference>
<dbReference type="EMBL" id="RKRK01000002">
    <property type="protein sequence ID" value="RPF57883.1"/>
    <property type="molecule type" value="Genomic_DNA"/>
</dbReference>
<evidence type="ECO:0000259" key="1">
    <source>
        <dbReference type="Pfam" id="PF05193"/>
    </source>
</evidence>
<proteinExistence type="predicted"/>
<gene>
    <name evidence="2" type="ORF">EDD62_0519</name>
</gene>
<reference evidence="2 3" key="1">
    <citation type="submission" date="2018-11" db="EMBL/GenBank/DDBJ databases">
        <title>Genomic Encyclopedia of Type Strains, Phase IV (KMG-IV): sequencing the most valuable type-strain genomes for metagenomic binning, comparative biology and taxonomic classification.</title>
        <authorList>
            <person name="Goeker M."/>
        </authorList>
    </citation>
    <scope>NUCLEOTIDE SEQUENCE [LARGE SCALE GENOMIC DNA]</scope>
    <source>
        <strain evidence="2 3">DSM 29158</strain>
    </source>
</reference>
<dbReference type="SUPFAM" id="SSF63411">
    <property type="entry name" value="LuxS/MPP-like metallohydrolase"/>
    <property type="match status" value="2"/>
</dbReference>
<name>A0A3N5BJQ2_9BACL</name>
<dbReference type="InterPro" id="IPR011249">
    <property type="entry name" value="Metalloenz_LuxS/M16"/>
</dbReference>
<comment type="caution">
    <text evidence="2">The sequence shown here is derived from an EMBL/GenBank/DDBJ whole genome shotgun (WGS) entry which is preliminary data.</text>
</comment>
<dbReference type="OrthoDB" id="9762085at2"/>
<protein>
    <submittedName>
        <fullName evidence="2">Putative Zn-dependent peptidase</fullName>
    </submittedName>
</protein>
<dbReference type="GO" id="GO:0046872">
    <property type="term" value="F:metal ion binding"/>
    <property type="evidence" value="ECO:0007669"/>
    <property type="project" value="InterPro"/>
</dbReference>
<dbReference type="Gene3D" id="3.30.830.10">
    <property type="entry name" value="Metalloenzyme, LuxS/M16 peptidase-like"/>
    <property type="match status" value="2"/>
</dbReference>
<dbReference type="AlphaFoldDB" id="A0A3N5BJQ2"/>
<dbReference type="PANTHER" id="PTHR11851:SF186">
    <property type="entry name" value="INACTIVE METALLOPROTEASE YMFF-RELATED"/>
    <property type="match status" value="1"/>
</dbReference>
<evidence type="ECO:0000313" key="2">
    <source>
        <dbReference type="EMBL" id="RPF57883.1"/>
    </source>
</evidence>
<dbReference type="InterPro" id="IPR050361">
    <property type="entry name" value="MPP/UQCRC_Complex"/>
</dbReference>
<sequence length="428" mass="50164">MYSVSSIHTKSIEQRLIHTSKFKSNAIVIKLTSPLDAKRIMNRSIISRLMMKSNSEFINEQQLLDHLSELYGAHLSSSVSKQGDYHVFTLALEFINEKFIQSNQLIDEAVQFIMHHLYSPIYKSDKLTLIEKAKHQIEQEKLLFKDKFINMKDNSAQMSFLKLIEEMYADDYRYFSQGNENLLNDASFESVIDEYSKMIQNDHMTIYIVGDECHEISKRLTPLIKYEENDRVSIHEHHRTAQFIEDQDKVLTEYKEVEQAKLNIGFKTDLPYNPSTYYDLMVLNYMLGGHASSLLFSEVREKESLAYQIHSQIDNKKGGLYIVSGVPHHKVDKANEVIFEQIEKLKNNQFDDEMLRMAKVGLYNSRVESLDRIKSIVMQDYQLKFINHSTNIFDWMQKINNVTRENIVNVAKSLTHQKTYIMTRHTDQ</sequence>
<dbReference type="RefSeq" id="WP_123807411.1">
    <property type="nucleotide sequence ID" value="NZ_RKRK01000002.1"/>
</dbReference>
<feature type="domain" description="Peptidase M16 C-terminal" evidence="1">
    <location>
        <begin position="187"/>
        <end position="359"/>
    </location>
</feature>
<dbReference type="Pfam" id="PF05193">
    <property type="entry name" value="Peptidase_M16_C"/>
    <property type="match status" value="1"/>
</dbReference>
<dbReference type="InterPro" id="IPR007863">
    <property type="entry name" value="Peptidase_M16_C"/>
</dbReference>
<dbReference type="PANTHER" id="PTHR11851">
    <property type="entry name" value="METALLOPROTEASE"/>
    <property type="match status" value="1"/>
</dbReference>
<organism evidence="2 3">
    <name type="scientific">Abyssicoccus albus</name>
    <dbReference type="NCBI Taxonomy" id="1817405"/>
    <lineage>
        <taxon>Bacteria</taxon>
        <taxon>Bacillati</taxon>
        <taxon>Bacillota</taxon>
        <taxon>Bacilli</taxon>
        <taxon>Bacillales</taxon>
        <taxon>Abyssicoccaceae</taxon>
    </lineage>
</organism>
<dbReference type="NCBIfam" id="NF047422">
    <property type="entry name" value="YfmF_fam"/>
    <property type="match status" value="1"/>
</dbReference>
<evidence type="ECO:0000313" key="3">
    <source>
        <dbReference type="Proteomes" id="UP000277108"/>
    </source>
</evidence>